<dbReference type="STRING" id="935700.jaqu_14380"/>
<feature type="chain" id="PRO_5002245420" description="Lipoprotein" evidence="1">
    <location>
        <begin position="20"/>
        <end position="119"/>
    </location>
</feature>
<dbReference type="AlphaFoldDB" id="A0A0D1EH11"/>
<evidence type="ECO:0000313" key="3">
    <source>
        <dbReference type="Proteomes" id="UP000032232"/>
    </source>
</evidence>
<proteinExistence type="predicted"/>
<keyword evidence="1" id="KW-0732">Signal</keyword>
<evidence type="ECO:0000313" key="2">
    <source>
        <dbReference type="EMBL" id="KIT16939.1"/>
    </source>
</evidence>
<gene>
    <name evidence="2" type="ORF">jaqu_14380</name>
</gene>
<feature type="signal peptide" evidence="1">
    <location>
        <begin position="1"/>
        <end position="19"/>
    </location>
</feature>
<organism evidence="2 3">
    <name type="scientific">Jannaschia aquimarina</name>
    <dbReference type="NCBI Taxonomy" id="935700"/>
    <lineage>
        <taxon>Bacteria</taxon>
        <taxon>Pseudomonadati</taxon>
        <taxon>Pseudomonadota</taxon>
        <taxon>Alphaproteobacteria</taxon>
        <taxon>Rhodobacterales</taxon>
        <taxon>Roseobacteraceae</taxon>
        <taxon>Jannaschia</taxon>
    </lineage>
</organism>
<accession>A0A0D1EH11</accession>
<name>A0A0D1EH11_9RHOB</name>
<reference evidence="2 3" key="1">
    <citation type="submission" date="2015-02" db="EMBL/GenBank/DDBJ databases">
        <title>Genome Sequence of Jannaschia aquimarina DSM28248, a member of the Roseobacter clade.</title>
        <authorList>
            <person name="Voget S."/>
            <person name="Daniel R."/>
        </authorList>
    </citation>
    <scope>NUCLEOTIDE SEQUENCE [LARGE SCALE GENOMIC DNA]</scope>
    <source>
        <strain evidence="2 3">GSW-M26</strain>
    </source>
</reference>
<sequence>MRSTPLIAFAVLVALSACGAEFQDEFPELGGGATDQFTERTLQLQAICFRGQATQIDDGTSRPADLAPRVYDACREDTDLILSRQTRALPTSEREDFIARSRERDLARIVALIEQNRQG</sequence>
<comment type="caution">
    <text evidence="2">The sequence shown here is derived from an EMBL/GenBank/DDBJ whole genome shotgun (WGS) entry which is preliminary data.</text>
</comment>
<dbReference type="PATRIC" id="fig|935700.4.peg.1489"/>
<evidence type="ECO:0000256" key="1">
    <source>
        <dbReference type="SAM" id="SignalP"/>
    </source>
</evidence>
<dbReference type="EMBL" id="JYFE01000025">
    <property type="protein sequence ID" value="KIT16939.1"/>
    <property type="molecule type" value="Genomic_DNA"/>
</dbReference>
<keyword evidence="3" id="KW-1185">Reference proteome</keyword>
<dbReference type="RefSeq" id="WP_043918266.1">
    <property type="nucleotide sequence ID" value="NZ_FZPF01000006.1"/>
</dbReference>
<dbReference type="Proteomes" id="UP000032232">
    <property type="component" value="Unassembled WGS sequence"/>
</dbReference>
<evidence type="ECO:0008006" key="4">
    <source>
        <dbReference type="Google" id="ProtNLM"/>
    </source>
</evidence>
<protein>
    <recommendedName>
        <fullName evidence="4">Lipoprotein</fullName>
    </recommendedName>
</protein>
<dbReference type="PROSITE" id="PS51257">
    <property type="entry name" value="PROKAR_LIPOPROTEIN"/>
    <property type="match status" value="1"/>
</dbReference>